<evidence type="ECO:0000256" key="9">
    <source>
        <dbReference type="ARBA" id="ARBA00023180"/>
    </source>
</evidence>
<dbReference type="InterPro" id="IPR002772">
    <property type="entry name" value="Glyco_hydro_3_C"/>
</dbReference>
<dbReference type="GeneID" id="70228244"/>
<keyword evidence="12" id="KW-0624">Polysaccharide degradation</keyword>
<keyword evidence="6" id="KW-0964">Secreted</keyword>
<evidence type="ECO:0000256" key="12">
    <source>
        <dbReference type="ARBA" id="ARBA00023326"/>
    </source>
</evidence>
<feature type="domain" description="Glycoside hydrolase family 3 C-terminal" evidence="14">
    <location>
        <begin position="129"/>
        <end position="293"/>
    </location>
</feature>
<comment type="function">
    <text evidence="13">Beta-glucosidases are one of a number of cellulolytic enzymes involved in the degradation of cellulosic biomass. Catalyzes the last step releasing glucose from the inhibitory cellobiose.</text>
</comment>
<dbReference type="Pfam" id="PF01915">
    <property type="entry name" value="Glyco_hydro_3_C"/>
    <property type="match status" value="1"/>
</dbReference>
<evidence type="ECO:0000313" key="15">
    <source>
        <dbReference type="EMBL" id="KAH7268996.1"/>
    </source>
</evidence>
<evidence type="ECO:0000256" key="1">
    <source>
        <dbReference type="ARBA" id="ARBA00000448"/>
    </source>
</evidence>
<evidence type="ECO:0000256" key="11">
    <source>
        <dbReference type="ARBA" id="ARBA00023295"/>
    </source>
</evidence>
<keyword evidence="10" id="KW-0119">Carbohydrate metabolism</keyword>
<sequence length="314" mass="33675">MTYACQNSKTLNGLLKGELGFQGYVVSDWGGTQSTANSANSVQDMEQPGAGMLLGGRTESFSRNLTLAVENRTVASSRLDGMVMRIMTPRFYLGQDSSDCPLIDPSSADLNKFDPSTVKEKWPLGGEKNRVVRGNRAELIRGGSGSGRLTYVISPLEAIKAWAKPAGSLVQYITDNKQILAQSSGGFSTGAILNSIYPVPDVCFVFLEFDLNNNGTAFINRVAGSCANTIVVTNSGSPNMMPCADHENITAILVAHLPGEQSGNAVLDVITGVYNPSSKLPFAIAYNETDYNARIAKFTAMNIKDPNGPFILHF</sequence>
<name>A0A9P9KUY0_FUSRE</name>
<evidence type="ECO:0000256" key="3">
    <source>
        <dbReference type="ARBA" id="ARBA00004987"/>
    </source>
</evidence>
<evidence type="ECO:0000256" key="4">
    <source>
        <dbReference type="ARBA" id="ARBA00005336"/>
    </source>
</evidence>
<keyword evidence="11" id="KW-0326">Glycosidase</keyword>
<evidence type="ECO:0000256" key="5">
    <source>
        <dbReference type="ARBA" id="ARBA00012744"/>
    </source>
</evidence>
<dbReference type="InterPro" id="IPR036881">
    <property type="entry name" value="Glyco_hydro_3_C_sf"/>
</dbReference>
<keyword evidence="7" id="KW-0732">Signal</keyword>
<protein>
    <recommendedName>
        <fullName evidence="5">beta-glucosidase</fullName>
        <ecNumber evidence="5">3.2.1.21</ecNumber>
    </recommendedName>
</protein>
<evidence type="ECO:0000256" key="6">
    <source>
        <dbReference type="ARBA" id="ARBA00022525"/>
    </source>
</evidence>
<proteinExistence type="inferred from homology"/>
<evidence type="ECO:0000256" key="7">
    <source>
        <dbReference type="ARBA" id="ARBA00022729"/>
    </source>
</evidence>
<dbReference type="EC" id="3.2.1.21" evidence="5"/>
<dbReference type="PANTHER" id="PTHR42715:SF12">
    <property type="entry name" value="BETA-GLUCOSIDASE G-RELATED"/>
    <property type="match status" value="1"/>
</dbReference>
<dbReference type="Gene3D" id="3.40.50.1700">
    <property type="entry name" value="Glycoside hydrolase family 3 C-terminal domain"/>
    <property type="match status" value="1"/>
</dbReference>
<dbReference type="GO" id="GO:0009251">
    <property type="term" value="P:glucan catabolic process"/>
    <property type="evidence" value="ECO:0007669"/>
    <property type="project" value="TreeGrafter"/>
</dbReference>
<keyword evidence="8 15" id="KW-0378">Hydrolase</keyword>
<evidence type="ECO:0000313" key="16">
    <source>
        <dbReference type="Proteomes" id="UP000720189"/>
    </source>
</evidence>
<dbReference type="InterPro" id="IPR050288">
    <property type="entry name" value="Cellulose_deg_GH3"/>
</dbReference>
<comment type="catalytic activity">
    <reaction evidence="1">
        <text>Hydrolysis of terminal, non-reducing beta-D-glucosyl residues with release of beta-D-glucose.</text>
        <dbReference type="EC" id="3.2.1.21"/>
    </reaction>
</comment>
<organism evidence="15 16">
    <name type="scientific">Fusarium redolens</name>
    <dbReference type="NCBI Taxonomy" id="48865"/>
    <lineage>
        <taxon>Eukaryota</taxon>
        <taxon>Fungi</taxon>
        <taxon>Dikarya</taxon>
        <taxon>Ascomycota</taxon>
        <taxon>Pezizomycotina</taxon>
        <taxon>Sordariomycetes</taxon>
        <taxon>Hypocreomycetidae</taxon>
        <taxon>Hypocreales</taxon>
        <taxon>Nectriaceae</taxon>
        <taxon>Fusarium</taxon>
        <taxon>Fusarium redolens species complex</taxon>
    </lineage>
</organism>
<evidence type="ECO:0000256" key="8">
    <source>
        <dbReference type="ARBA" id="ARBA00022801"/>
    </source>
</evidence>
<keyword evidence="9" id="KW-0325">Glycoprotein</keyword>
<dbReference type="SUPFAM" id="SSF52279">
    <property type="entry name" value="Beta-D-glucan exohydrolase, C-terminal domain"/>
    <property type="match status" value="1"/>
</dbReference>
<dbReference type="InterPro" id="IPR017853">
    <property type="entry name" value="GH"/>
</dbReference>
<dbReference type="InterPro" id="IPR036962">
    <property type="entry name" value="Glyco_hydro_3_N_sf"/>
</dbReference>
<dbReference type="Gene3D" id="3.20.20.300">
    <property type="entry name" value="Glycoside hydrolase, family 3, N-terminal domain"/>
    <property type="match status" value="1"/>
</dbReference>
<gene>
    <name evidence="15" type="ORF">BKA55DRAFT_682090</name>
</gene>
<evidence type="ECO:0000256" key="10">
    <source>
        <dbReference type="ARBA" id="ARBA00023277"/>
    </source>
</evidence>
<dbReference type="Proteomes" id="UP000720189">
    <property type="component" value="Unassembled WGS sequence"/>
</dbReference>
<keyword evidence="16" id="KW-1185">Reference proteome</keyword>
<dbReference type="GO" id="GO:0008422">
    <property type="term" value="F:beta-glucosidase activity"/>
    <property type="evidence" value="ECO:0007669"/>
    <property type="project" value="UniProtKB-EC"/>
</dbReference>
<evidence type="ECO:0000256" key="13">
    <source>
        <dbReference type="ARBA" id="ARBA00024983"/>
    </source>
</evidence>
<accession>A0A9P9KUY0</accession>
<dbReference type="SUPFAM" id="SSF51445">
    <property type="entry name" value="(Trans)glycosidases"/>
    <property type="match status" value="1"/>
</dbReference>
<dbReference type="GO" id="GO:0005576">
    <property type="term" value="C:extracellular region"/>
    <property type="evidence" value="ECO:0007669"/>
    <property type="project" value="UniProtKB-SubCell"/>
</dbReference>
<dbReference type="PANTHER" id="PTHR42715">
    <property type="entry name" value="BETA-GLUCOSIDASE"/>
    <property type="match status" value="1"/>
</dbReference>
<evidence type="ECO:0000256" key="2">
    <source>
        <dbReference type="ARBA" id="ARBA00004613"/>
    </source>
</evidence>
<dbReference type="RefSeq" id="XP_046055764.1">
    <property type="nucleotide sequence ID" value="XM_046198290.1"/>
</dbReference>
<reference evidence="15" key="1">
    <citation type="journal article" date="2021" name="Nat. Commun.">
        <title>Genetic determinants of endophytism in the Arabidopsis root mycobiome.</title>
        <authorList>
            <person name="Mesny F."/>
            <person name="Miyauchi S."/>
            <person name="Thiergart T."/>
            <person name="Pickel B."/>
            <person name="Atanasova L."/>
            <person name="Karlsson M."/>
            <person name="Huettel B."/>
            <person name="Barry K.W."/>
            <person name="Haridas S."/>
            <person name="Chen C."/>
            <person name="Bauer D."/>
            <person name="Andreopoulos W."/>
            <person name="Pangilinan J."/>
            <person name="LaButti K."/>
            <person name="Riley R."/>
            <person name="Lipzen A."/>
            <person name="Clum A."/>
            <person name="Drula E."/>
            <person name="Henrissat B."/>
            <person name="Kohler A."/>
            <person name="Grigoriev I.V."/>
            <person name="Martin F.M."/>
            <person name="Hacquard S."/>
        </authorList>
    </citation>
    <scope>NUCLEOTIDE SEQUENCE</scope>
    <source>
        <strain evidence="15">MPI-CAGE-AT-0023</strain>
    </source>
</reference>
<dbReference type="AlphaFoldDB" id="A0A9P9KUY0"/>
<comment type="similarity">
    <text evidence="4">Belongs to the glycosyl hydrolase 3 family.</text>
</comment>
<dbReference type="EMBL" id="JAGMUX010000001">
    <property type="protein sequence ID" value="KAH7268996.1"/>
    <property type="molecule type" value="Genomic_DNA"/>
</dbReference>
<dbReference type="OrthoDB" id="416222at2759"/>
<comment type="pathway">
    <text evidence="3">Glycan metabolism; cellulose degradation.</text>
</comment>
<comment type="caution">
    <text evidence="15">The sequence shown here is derived from an EMBL/GenBank/DDBJ whole genome shotgun (WGS) entry which is preliminary data.</text>
</comment>
<comment type="subcellular location">
    <subcellularLocation>
        <location evidence="2">Secreted</location>
    </subcellularLocation>
</comment>
<evidence type="ECO:0000259" key="14">
    <source>
        <dbReference type="Pfam" id="PF01915"/>
    </source>
</evidence>